<dbReference type="Proteomes" id="UP000694405">
    <property type="component" value="Chromosome 4"/>
</dbReference>
<reference evidence="3" key="2">
    <citation type="submission" date="2025-08" db="UniProtKB">
        <authorList>
            <consortium name="Ensembl"/>
        </authorList>
    </citation>
    <scope>IDENTIFICATION</scope>
</reference>
<reference evidence="3" key="1">
    <citation type="submission" date="2020-03" db="EMBL/GenBank/DDBJ databases">
        <title>Melopsittacus undulatus (budgerigar) genome, bMelUnd1, maternal haplotype with Z.</title>
        <authorList>
            <person name="Gedman G."/>
            <person name="Mountcastle J."/>
            <person name="Haase B."/>
            <person name="Formenti G."/>
            <person name="Wright T."/>
            <person name="Apodaca J."/>
            <person name="Pelan S."/>
            <person name="Chow W."/>
            <person name="Rhie A."/>
            <person name="Howe K."/>
            <person name="Fedrigo O."/>
            <person name="Jarvis E.D."/>
        </authorList>
    </citation>
    <scope>NUCLEOTIDE SEQUENCE [LARGE SCALE GENOMIC DNA]</scope>
</reference>
<dbReference type="InterPro" id="IPR006862">
    <property type="entry name" value="Thio_Ohase/aa_AcTrfase"/>
</dbReference>
<sequence>MTACGCTSGWWWCATSDGNAWRRACSELRLPAARACRLEEAVTSRGCLLDFGILNLRSDRRLDSRRSCATQLVSLPSQAQLLSPSSAAMAVRVMVLPSSKCLFDDPVQIRVAGLQPQQEVTLRASLLDESGELFQAHARYRAGSNGELDLSRSPSVGGSYSGVEPMGLLWSLQSKAPYKRLAKRNVLTPYYVDLEVYEGHGDMSCLLGKCTNERWFLGEGVKRIPVREGRLKATLFLPAGPGPFPGLIDLYGSGGGLVEYRASLLASRGFVTLALAYMAFEDLPAMPEVLEMSYFEEAMNFLRKQQQVKDTGIGILGLSKGADLALSMATFLPGIKAVVSISGSGFNSFIPLKGNGFTLPTHPYNLGRVKTSDDSCLVDFSDVLDDHRDPATWDCRIPMERSSARFLFLSGQDDMNWKSDLYCQDVVQRLQQCEREVEFCSYPGAGHLLEPPYLPLCQASIHKVLGMFVRWGGRWREHARAQEDAWHRIQAFFWQHLMDSDIPKSKL</sequence>
<dbReference type="InterPro" id="IPR014940">
    <property type="entry name" value="BAAT_C"/>
</dbReference>
<evidence type="ECO:0000313" key="4">
    <source>
        <dbReference type="Proteomes" id="UP000694405"/>
    </source>
</evidence>
<dbReference type="PANTHER" id="PTHR10824">
    <property type="entry name" value="ACYL-COENZYME A THIOESTERASE-RELATED"/>
    <property type="match status" value="1"/>
</dbReference>
<dbReference type="FunFam" id="3.40.50.1820:FF:000024">
    <property type="entry name" value="acyl-coenzyme A thioesterase 4"/>
    <property type="match status" value="1"/>
</dbReference>
<name>A0A8C6IR51_MELUD</name>
<comment type="similarity">
    <text evidence="1">Belongs to the C/M/P thioester hydrolase family.</text>
</comment>
<dbReference type="AlphaFoldDB" id="A0A8C6IR51"/>
<dbReference type="InterPro" id="IPR042490">
    <property type="entry name" value="Thio_Ohase/BAAT_N"/>
</dbReference>
<dbReference type="Ensembl" id="ENSMUNT00000001996.2">
    <property type="protein sequence ID" value="ENSMUNP00000001709.2"/>
    <property type="gene ID" value="ENSMUNG00000001472.2"/>
</dbReference>
<accession>A0A8C6IR51</accession>
<gene>
    <name evidence="3" type="primary">LOC101871727</name>
</gene>
<dbReference type="Pfam" id="PF08840">
    <property type="entry name" value="BAAT_C"/>
    <property type="match status" value="1"/>
</dbReference>
<dbReference type="SUPFAM" id="SSF53474">
    <property type="entry name" value="alpha/beta-Hydrolases"/>
    <property type="match status" value="1"/>
</dbReference>
<dbReference type="PANTHER" id="PTHR10824:SF38">
    <property type="entry name" value="ACOT1 THIOESTERASE"/>
    <property type="match status" value="1"/>
</dbReference>
<organism evidence="3 4">
    <name type="scientific">Melopsittacus undulatus</name>
    <name type="common">Budgerigar</name>
    <name type="synonym">Psittacus undulatus</name>
    <dbReference type="NCBI Taxonomy" id="13146"/>
    <lineage>
        <taxon>Eukaryota</taxon>
        <taxon>Metazoa</taxon>
        <taxon>Chordata</taxon>
        <taxon>Craniata</taxon>
        <taxon>Vertebrata</taxon>
        <taxon>Euteleostomi</taxon>
        <taxon>Archelosauria</taxon>
        <taxon>Archosauria</taxon>
        <taxon>Dinosauria</taxon>
        <taxon>Saurischia</taxon>
        <taxon>Theropoda</taxon>
        <taxon>Coelurosauria</taxon>
        <taxon>Aves</taxon>
        <taxon>Neognathae</taxon>
        <taxon>Neoaves</taxon>
        <taxon>Telluraves</taxon>
        <taxon>Australaves</taxon>
        <taxon>Psittaciformes</taxon>
        <taxon>Psittaculidae</taxon>
        <taxon>Melopsittacus</taxon>
    </lineage>
</organism>
<dbReference type="GO" id="GO:0006631">
    <property type="term" value="P:fatty acid metabolic process"/>
    <property type="evidence" value="ECO:0007669"/>
    <property type="project" value="UniProtKB-KW"/>
</dbReference>
<proteinExistence type="inferred from homology"/>
<keyword evidence="4" id="KW-1185">Reference proteome</keyword>
<dbReference type="Gene3D" id="2.60.40.2240">
    <property type="entry name" value="Acyl-CoA thioester hydrolase/BAAT N-terminal domain"/>
    <property type="match status" value="1"/>
</dbReference>
<evidence type="ECO:0000313" key="3">
    <source>
        <dbReference type="Ensembl" id="ENSMUNP00000001709.2"/>
    </source>
</evidence>
<dbReference type="InterPro" id="IPR029058">
    <property type="entry name" value="AB_hydrolase_fold"/>
</dbReference>
<dbReference type="PIRSF" id="PIRSF016521">
    <property type="entry name" value="Acyl-CoA_hydro"/>
    <property type="match status" value="1"/>
</dbReference>
<dbReference type="GO" id="GO:0047617">
    <property type="term" value="F:fatty acyl-CoA hydrolase activity"/>
    <property type="evidence" value="ECO:0007669"/>
    <property type="project" value="TreeGrafter"/>
</dbReference>
<keyword evidence="2" id="KW-0443">Lipid metabolism</keyword>
<dbReference type="Pfam" id="PF04775">
    <property type="entry name" value="Bile_Hydr_Trans"/>
    <property type="match status" value="1"/>
</dbReference>
<dbReference type="InterPro" id="IPR016662">
    <property type="entry name" value="Acyl-CoA_thioEstase_long-chain"/>
</dbReference>
<dbReference type="GO" id="GO:0006637">
    <property type="term" value="P:acyl-CoA metabolic process"/>
    <property type="evidence" value="ECO:0007669"/>
    <property type="project" value="InterPro"/>
</dbReference>
<accession>A0A8V5FRJ8</accession>
<evidence type="ECO:0000256" key="2">
    <source>
        <dbReference type="ARBA" id="ARBA00022832"/>
    </source>
</evidence>
<evidence type="ECO:0000256" key="1">
    <source>
        <dbReference type="ARBA" id="ARBA00006538"/>
    </source>
</evidence>
<keyword evidence="2" id="KW-0276">Fatty acid metabolism</keyword>
<reference evidence="3" key="3">
    <citation type="submission" date="2025-09" db="UniProtKB">
        <authorList>
            <consortium name="Ensembl"/>
        </authorList>
    </citation>
    <scope>IDENTIFICATION</scope>
</reference>
<protein>
    <submittedName>
        <fullName evidence="3">Uncharacterized protein</fullName>
    </submittedName>
</protein>
<dbReference type="Gene3D" id="3.40.50.1820">
    <property type="entry name" value="alpha/beta hydrolase"/>
    <property type="match status" value="1"/>
</dbReference>
<dbReference type="FunFam" id="2.60.40.2240:FF:000001">
    <property type="entry name" value="acyl-coenzyme A thioesterase 4"/>
    <property type="match status" value="1"/>
</dbReference>